<dbReference type="Proteomes" id="UP001305779">
    <property type="component" value="Unassembled WGS sequence"/>
</dbReference>
<accession>A0ABR0EN36</accession>
<dbReference type="Pfam" id="PF00378">
    <property type="entry name" value="ECH_1"/>
    <property type="match status" value="1"/>
</dbReference>
<dbReference type="CDD" id="cd06558">
    <property type="entry name" value="crotonase-like"/>
    <property type="match status" value="1"/>
</dbReference>
<keyword evidence="3" id="KW-1185">Reference proteome</keyword>
<name>A0ABR0EN36_ZASCE</name>
<comment type="caution">
    <text evidence="2">The sequence shown here is derived from an EMBL/GenBank/DDBJ whole genome shotgun (WGS) entry which is preliminary data.</text>
</comment>
<evidence type="ECO:0000313" key="2">
    <source>
        <dbReference type="EMBL" id="KAK4502623.1"/>
    </source>
</evidence>
<dbReference type="PANTHER" id="PTHR11941:SF75">
    <property type="entry name" value="ENOYL-COA HYDRATASE_ISOMERASE FAMILY PROTEIN"/>
    <property type="match status" value="1"/>
</dbReference>
<organism evidence="2 3">
    <name type="scientific">Zasmidium cellare</name>
    <name type="common">Wine cellar mold</name>
    <name type="synonym">Racodium cellare</name>
    <dbReference type="NCBI Taxonomy" id="395010"/>
    <lineage>
        <taxon>Eukaryota</taxon>
        <taxon>Fungi</taxon>
        <taxon>Dikarya</taxon>
        <taxon>Ascomycota</taxon>
        <taxon>Pezizomycotina</taxon>
        <taxon>Dothideomycetes</taxon>
        <taxon>Dothideomycetidae</taxon>
        <taxon>Mycosphaerellales</taxon>
        <taxon>Mycosphaerellaceae</taxon>
        <taxon>Zasmidium</taxon>
    </lineage>
</organism>
<dbReference type="Gene3D" id="3.90.226.10">
    <property type="entry name" value="2-enoyl-CoA Hydratase, Chain A, domain 1"/>
    <property type="match status" value="1"/>
</dbReference>
<gene>
    <name evidence="2" type="ORF">PRZ48_006049</name>
</gene>
<dbReference type="PANTHER" id="PTHR11941">
    <property type="entry name" value="ENOYL-COA HYDRATASE-RELATED"/>
    <property type="match status" value="1"/>
</dbReference>
<dbReference type="InterPro" id="IPR001753">
    <property type="entry name" value="Enoyl-CoA_hydra/iso"/>
</dbReference>
<reference evidence="2 3" key="1">
    <citation type="journal article" date="2023" name="G3 (Bethesda)">
        <title>A chromosome-level genome assembly of Zasmidium syzygii isolated from banana leaves.</title>
        <authorList>
            <person name="van Westerhoven A.C."/>
            <person name="Mehrabi R."/>
            <person name="Talebi R."/>
            <person name="Steentjes M.B.F."/>
            <person name="Corcolon B."/>
            <person name="Chong P.A."/>
            <person name="Kema G.H.J."/>
            <person name="Seidl M.F."/>
        </authorList>
    </citation>
    <scope>NUCLEOTIDE SEQUENCE [LARGE SCALE GENOMIC DNA]</scope>
    <source>
        <strain evidence="2 3">P124</strain>
    </source>
</reference>
<protein>
    <submittedName>
        <fullName evidence="2">Uncharacterized protein</fullName>
    </submittedName>
</protein>
<evidence type="ECO:0000256" key="1">
    <source>
        <dbReference type="ARBA" id="ARBA00023026"/>
    </source>
</evidence>
<dbReference type="EMBL" id="JAXOVC010000004">
    <property type="protein sequence ID" value="KAK4502623.1"/>
    <property type="molecule type" value="Genomic_DNA"/>
</dbReference>
<evidence type="ECO:0000313" key="3">
    <source>
        <dbReference type="Proteomes" id="UP001305779"/>
    </source>
</evidence>
<sequence length="284" mass="32048">MASSTGTGPVLFEVPIVRPKDMIGTTGTGTIVCTLPRPSIYLLTFTNPPDNRLVTPFCQAFILALDILEEKYDRGVVVTTSGLEKFYSNGMDIEHAVWTRGYVRGSLYALWKRLLVYSRPTVALINGHAFAGGLMTAMMHDYRVMNPHKGYLCLNEVELGAPLRPPMTAVFRMKLSGGALRKLVLEAYRFKALEALKEGLVDSLGGLDETLNLIDELQLVKKAQPGATGQSVLKELKEEMWRETVTLFEEEVEEALRDEKLRAKWRREAEERKRRVEGWERSKL</sequence>
<dbReference type="InterPro" id="IPR029045">
    <property type="entry name" value="ClpP/crotonase-like_dom_sf"/>
</dbReference>
<proteinExistence type="predicted"/>
<keyword evidence="1" id="KW-0843">Virulence</keyword>
<dbReference type="SUPFAM" id="SSF52096">
    <property type="entry name" value="ClpP/crotonase"/>
    <property type="match status" value="1"/>
</dbReference>